<name>A0A8S4NX63_OWEFU</name>
<gene>
    <name evidence="1" type="ORF">OFUS_LOCUS11750</name>
</gene>
<dbReference type="EMBL" id="CAIIXF020000006">
    <property type="protein sequence ID" value="CAH1785733.1"/>
    <property type="molecule type" value="Genomic_DNA"/>
</dbReference>
<protein>
    <submittedName>
        <fullName evidence="1">Uncharacterized protein</fullName>
    </submittedName>
</protein>
<comment type="caution">
    <text evidence="1">The sequence shown here is derived from an EMBL/GenBank/DDBJ whole genome shotgun (WGS) entry which is preliminary data.</text>
</comment>
<reference evidence="1" key="1">
    <citation type="submission" date="2022-03" db="EMBL/GenBank/DDBJ databases">
        <authorList>
            <person name="Martin C."/>
        </authorList>
    </citation>
    <scope>NUCLEOTIDE SEQUENCE</scope>
</reference>
<keyword evidence="2" id="KW-1185">Reference proteome</keyword>
<dbReference type="AlphaFoldDB" id="A0A8S4NX63"/>
<evidence type="ECO:0000313" key="1">
    <source>
        <dbReference type="EMBL" id="CAH1785733.1"/>
    </source>
</evidence>
<accession>A0A8S4NX63</accession>
<dbReference type="Proteomes" id="UP000749559">
    <property type="component" value="Unassembled WGS sequence"/>
</dbReference>
<sequence>MQMRITKMTILNWLEYNLQRDASDNGITLQEILSKCNKDRHKCGLTPVDQKTLGCLMIKYFQIGISTRVMPSNILYSLKWKVHNKDKAFNIGNDTSFIKETGWRVDSTTEFSLILAKVIDLKINNLNVEKKVEFRGGRWSLKIYDKPVNLNDVDVDDHYMTSQDGILTVLAVVDNIPVCPGKKLETGNANYSIQLENSHNTNDTQKLVVHSMECLIAVPITSLGDSCSMCEKILENVKLLPYGPEKSSSECETASDTLIAVIK</sequence>
<organism evidence="1 2">
    <name type="scientific">Owenia fusiformis</name>
    <name type="common">Polychaete worm</name>
    <dbReference type="NCBI Taxonomy" id="6347"/>
    <lineage>
        <taxon>Eukaryota</taxon>
        <taxon>Metazoa</taxon>
        <taxon>Spiralia</taxon>
        <taxon>Lophotrochozoa</taxon>
        <taxon>Annelida</taxon>
        <taxon>Polychaeta</taxon>
        <taxon>Sedentaria</taxon>
        <taxon>Canalipalpata</taxon>
        <taxon>Sabellida</taxon>
        <taxon>Oweniida</taxon>
        <taxon>Oweniidae</taxon>
        <taxon>Owenia</taxon>
    </lineage>
</organism>
<proteinExistence type="predicted"/>
<evidence type="ECO:0000313" key="2">
    <source>
        <dbReference type="Proteomes" id="UP000749559"/>
    </source>
</evidence>
<feature type="non-terminal residue" evidence="1">
    <location>
        <position position="263"/>
    </location>
</feature>